<dbReference type="EMBL" id="SJJZ01000005">
    <property type="protein sequence ID" value="TCC02520.1"/>
    <property type="molecule type" value="Genomic_DNA"/>
</dbReference>
<evidence type="ECO:0000256" key="1">
    <source>
        <dbReference type="SAM" id="Phobius"/>
    </source>
</evidence>
<organism evidence="2 3">
    <name type="scientific">Kribbella soli</name>
    <dbReference type="NCBI Taxonomy" id="1124743"/>
    <lineage>
        <taxon>Bacteria</taxon>
        <taxon>Bacillati</taxon>
        <taxon>Actinomycetota</taxon>
        <taxon>Actinomycetes</taxon>
        <taxon>Propionibacteriales</taxon>
        <taxon>Kribbellaceae</taxon>
        <taxon>Kribbella</taxon>
    </lineage>
</organism>
<dbReference type="RefSeq" id="WP_131346283.1">
    <property type="nucleotide sequence ID" value="NZ_SJJZ01000005.1"/>
</dbReference>
<protein>
    <submittedName>
        <fullName evidence="2">Uncharacterized protein</fullName>
    </submittedName>
</protein>
<keyword evidence="1" id="KW-1133">Transmembrane helix</keyword>
<dbReference type="AlphaFoldDB" id="A0A4R0H1U8"/>
<keyword evidence="1" id="KW-0472">Membrane</keyword>
<evidence type="ECO:0000313" key="2">
    <source>
        <dbReference type="EMBL" id="TCC02520.1"/>
    </source>
</evidence>
<feature type="transmembrane region" description="Helical" evidence="1">
    <location>
        <begin position="682"/>
        <end position="708"/>
    </location>
</feature>
<dbReference type="OrthoDB" id="4845489at2"/>
<comment type="caution">
    <text evidence="2">The sequence shown here is derived from an EMBL/GenBank/DDBJ whole genome shotgun (WGS) entry which is preliminary data.</text>
</comment>
<name>A0A4R0H1U8_9ACTN</name>
<accession>A0A4R0H1U8</accession>
<keyword evidence="3" id="KW-1185">Reference proteome</keyword>
<dbReference type="Proteomes" id="UP000292346">
    <property type="component" value="Unassembled WGS sequence"/>
</dbReference>
<gene>
    <name evidence="2" type="ORF">E0H45_36355</name>
</gene>
<evidence type="ECO:0000313" key="3">
    <source>
        <dbReference type="Proteomes" id="UP000292346"/>
    </source>
</evidence>
<sequence length="719" mass="78827">MVGETDWAAIGGEFSRRELTALTTTLESNGALREVVDHALARAGNSSAEFEQAWTAAGRQPGATLVLAAYLYARCQAAWERTGNYDGIRATIESARTGWDLCDRPLGWEDEATDLFLQHAASLPDCMNAEGAINCSCPVALEVHAAAVSEANAEVLRAIRGLAQPGAESFVKFLAEIVEKHFVTYDAIAAVAHGVLGWILEGPAAVDELEACMTRLERAESSLLLADDVYSSELRAHRYALQRLTEHTPGPSVPELTISEARLVYCYPFATPARISWEVLGKARVLAGARPQLVDKLHLSDIWNSDIYQGLVVTLPPINVRTTAGIDLRHTVELRLSKFGNHYIRIEYDNDGDELGLHEIYQGLRRASHSMGDEEVTLLEGGGTGSWQRLHEFADEIHKDLAEQVDTLHPGEWHADFGNDFNVVLEIRQAQIRGADGHRRAATGQDIIDTAGQLLLNPVTGYATALEEWARRPMPQKVRNLIGEAGYDTDLVARTDNTTLVVLPGSPSWVYLGQEEKVEFVASLPPLLKRWRHELRATKDALAASLTPGRMEETKRGQVEADRLKLARHVADVRYCLDQLHSNALCRPAVHRRLVDRLYDAAGLLRYEDELEAEIREVEALYALVAAHVSVVEEQKARADEEATSKYQRSIQVILGLLAALSLVGLFEAINQFAKASAVERVPVVVGSLELGFVLLAAAAIATAFALLGRPGGRHSGHS</sequence>
<feature type="transmembrane region" description="Helical" evidence="1">
    <location>
        <begin position="651"/>
        <end position="670"/>
    </location>
</feature>
<proteinExistence type="predicted"/>
<keyword evidence="1" id="KW-0812">Transmembrane</keyword>
<reference evidence="2 3" key="1">
    <citation type="submission" date="2019-02" db="EMBL/GenBank/DDBJ databases">
        <title>Kribbella capetownensis sp. nov. and Kribbella speibonae sp. nov., isolated from soil.</title>
        <authorList>
            <person name="Curtis S.M."/>
            <person name="Norton I."/>
            <person name="Everest G.J."/>
            <person name="Meyers P.R."/>
        </authorList>
    </citation>
    <scope>NUCLEOTIDE SEQUENCE [LARGE SCALE GENOMIC DNA]</scope>
    <source>
        <strain evidence="2 3">KCTC 29219</strain>
    </source>
</reference>